<organism evidence="7 8">
    <name type="scientific">Cetobacterium ceti</name>
    <dbReference type="NCBI Taxonomy" id="180163"/>
    <lineage>
        <taxon>Bacteria</taxon>
        <taxon>Fusobacteriati</taxon>
        <taxon>Fusobacteriota</taxon>
        <taxon>Fusobacteriia</taxon>
        <taxon>Fusobacteriales</taxon>
        <taxon>Fusobacteriaceae</taxon>
        <taxon>Cetobacterium</taxon>
    </lineage>
</organism>
<dbReference type="SUPFAM" id="SSF55469">
    <property type="entry name" value="FMN-dependent nitroreductase-like"/>
    <property type="match status" value="1"/>
</dbReference>
<evidence type="ECO:0000256" key="2">
    <source>
        <dbReference type="ARBA" id="ARBA00022630"/>
    </source>
</evidence>
<name>A0A1T4N9C4_9FUSO</name>
<evidence type="ECO:0000313" key="8">
    <source>
        <dbReference type="Proteomes" id="UP000191153"/>
    </source>
</evidence>
<accession>A0A1T4N9C4</accession>
<dbReference type="PANTHER" id="PTHR43425">
    <property type="entry name" value="OXYGEN-INSENSITIVE NADPH NITROREDUCTASE"/>
    <property type="match status" value="1"/>
</dbReference>
<dbReference type="Pfam" id="PF00881">
    <property type="entry name" value="Nitroreductase"/>
    <property type="match status" value="1"/>
</dbReference>
<dbReference type="Proteomes" id="UP000191153">
    <property type="component" value="Unassembled WGS sequence"/>
</dbReference>
<keyword evidence="3 5" id="KW-0288">FMN</keyword>
<keyword evidence="5" id="KW-0521">NADP</keyword>
<keyword evidence="8" id="KW-1185">Reference proteome</keyword>
<dbReference type="GO" id="GO:0016491">
    <property type="term" value="F:oxidoreductase activity"/>
    <property type="evidence" value="ECO:0007669"/>
    <property type="project" value="UniProtKB-UniRule"/>
</dbReference>
<evidence type="ECO:0000256" key="1">
    <source>
        <dbReference type="ARBA" id="ARBA00008366"/>
    </source>
</evidence>
<evidence type="ECO:0000259" key="6">
    <source>
        <dbReference type="Pfam" id="PF00881"/>
    </source>
</evidence>
<dbReference type="Gene3D" id="3.40.109.10">
    <property type="entry name" value="NADH Oxidase"/>
    <property type="match status" value="1"/>
</dbReference>
<dbReference type="PANTHER" id="PTHR43425:SF2">
    <property type="entry name" value="OXYGEN-INSENSITIVE NADPH NITROREDUCTASE"/>
    <property type="match status" value="1"/>
</dbReference>
<dbReference type="InterPro" id="IPR000415">
    <property type="entry name" value="Nitroreductase-like"/>
</dbReference>
<dbReference type="CDD" id="cd02146">
    <property type="entry name" value="NfsA-like"/>
    <property type="match status" value="1"/>
</dbReference>
<keyword evidence="4 5" id="KW-0560">Oxidoreductase</keyword>
<reference evidence="7 8" key="1">
    <citation type="submission" date="2017-02" db="EMBL/GenBank/DDBJ databases">
        <authorList>
            <person name="Peterson S.W."/>
        </authorList>
    </citation>
    <scope>NUCLEOTIDE SEQUENCE [LARGE SCALE GENOMIC DNA]</scope>
    <source>
        <strain evidence="7 8">ATCC 700028</strain>
    </source>
</reference>
<dbReference type="PIRSF" id="PIRSF005426">
    <property type="entry name" value="Frp"/>
    <property type="match status" value="1"/>
</dbReference>
<dbReference type="STRING" id="180163.SAMN02745174_01470"/>
<evidence type="ECO:0000256" key="5">
    <source>
        <dbReference type="PIRNR" id="PIRNR005426"/>
    </source>
</evidence>
<dbReference type="RefSeq" id="WP_078693960.1">
    <property type="nucleotide sequence ID" value="NZ_FUWX01000010.1"/>
</dbReference>
<evidence type="ECO:0000256" key="4">
    <source>
        <dbReference type="ARBA" id="ARBA00023002"/>
    </source>
</evidence>
<protein>
    <submittedName>
        <fullName evidence="7">FMN reductase [NAD(P)H]</fullName>
    </submittedName>
</protein>
<comment type="similarity">
    <text evidence="1 5">Belongs to the flavin oxidoreductase frp family.</text>
</comment>
<proteinExistence type="inferred from homology"/>
<dbReference type="InterPro" id="IPR029479">
    <property type="entry name" value="Nitroreductase"/>
</dbReference>
<keyword evidence="2 5" id="KW-0285">Flavoprotein</keyword>
<dbReference type="InterPro" id="IPR016446">
    <property type="entry name" value="Flavin_OxRdtase_Frp"/>
</dbReference>
<feature type="domain" description="Nitroreductase" evidence="6">
    <location>
        <begin position="8"/>
        <end position="164"/>
    </location>
</feature>
<gene>
    <name evidence="7" type="ORF">SAMN02745174_01470</name>
</gene>
<sequence length="246" mass="27693">MLKTVDVIKDHRCIRKYLQEDVPDSIIEEIIVCAQSMPNSLNGQQTSIIVVKDLEKRKVISQLSGNQPWIEEAPVFLVFIADFYKTHKGLVVAGENQIIETSGEGLLVGAVDVGIALGAAVIAGESLGLGVVPIGGIRNNPDEIIKLLKLPPKTFPIAGLVIGYPLDPSRKKPRLPLNTYLYKEEYNRNIIDKEIEKYNLIMERYLKEVGRESEKNWSIFLSKFYKKVYFPKVQKSLINQGFEFSS</sequence>
<evidence type="ECO:0000256" key="3">
    <source>
        <dbReference type="ARBA" id="ARBA00022643"/>
    </source>
</evidence>
<evidence type="ECO:0000313" key="7">
    <source>
        <dbReference type="EMBL" id="SJZ75829.1"/>
    </source>
</evidence>
<dbReference type="OrthoDB" id="9775805at2"/>
<dbReference type="EMBL" id="FUWX01000010">
    <property type="protein sequence ID" value="SJZ75829.1"/>
    <property type="molecule type" value="Genomic_DNA"/>
</dbReference>
<dbReference type="AlphaFoldDB" id="A0A1T4N9C4"/>